<dbReference type="GO" id="GO:0048038">
    <property type="term" value="F:quinone binding"/>
    <property type="evidence" value="ECO:0007669"/>
    <property type="project" value="UniProtKB-KW"/>
</dbReference>
<evidence type="ECO:0000256" key="3">
    <source>
        <dbReference type="HAMAP-Rule" id="MF_01357"/>
    </source>
</evidence>
<keyword evidence="3" id="KW-0830">Ubiquinone</keyword>
<dbReference type="InterPro" id="IPR001268">
    <property type="entry name" value="NADH_UbQ_OxRdtase_30kDa_su"/>
</dbReference>
<dbReference type="PANTHER" id="PTHR10884">
    <property type="entry name" value="NADH DEHYDROGENASE UBIQUINONE IRON-SULFUR PROTEIN 3"/>
    <property type="match status" value="1"/>
</dbReference>
<dbReference type="NCBIfam" id="TIGR01961">
    <property type="entry name" value="NuoC_fam"/>
    <property type="match status" value="1"/>
</dbReference>
<keyword evidence="3" id="KW-0520">NAD</keyword>
<dbReference type="HAMAP" id="MF_01357">
    <property type="entry name" value="NDH1_NuoC"/>
    <property type="match status" value="1"/>
</dbReference>
<reference evidence="5 6" key="1">
    <citation type="submission" date="2017-04" db="EMBL/GenBank/DDBJ databases">
        <title>Genomic insights into metabolism of Thermodesulfobium acidiphilum.</title>
        <authorList>
            <person name="Toshchakov S.V."/>
            <person name="Frolov E.N."/>
            <person name="Kublanov I.V."/>
            <person name="Samarov N.I."/>
            <person name="Novikov A."/>
            <person name="Lebedinsky A.V."/>
            <person name="Bonch-Osmolovskaya E.A."/>
            <person name="Chernyh N.A."/>
        </authorList>
    </citation>
    <scope>NUCLEOTIDE SEQUENCE [LARGE SCALE GENOMIC DNA]</scope>
    <source>
        <strain evidence="5 6">3127-1</strain>
    </source>
</reference>
<organism evidence="5 6">
    <name type="scientific">Thermodesulfobium acidiphilum</name>
    <dbReference type="NCBI Taxonomy" id="1794699"/>
    <lineage>
        <taxon>Bacteria</taxon>
        <taxon>Pseudomonadati</taxon>
        <taxon>Thermodesulfobiota</taxon>
        <taxon>Thermodesulfobiia</taxon>
        <taxon>Thermodesulfobiales</taxon>
        <taxon>Thermodesulfobiaceae</taxon>
        <taxon>Thermodesulfobium</taxon>
    </lineage>
</organism>
<dbReference type="Gene3D" id="3.30.460.80">
    <property type="entry name" value="NADH:ubiquinone oxidoreductase, 30kDa subunit"/>
    <property type="match status" value="1"/>
</dbReference>
<dbReference type="InterPro" id="IPR010218">
    <property type="entry name" value="NADH_DH_suC"/>
</dbReference>
<accession>A0A2R4W2Q9</accession>
<comment type="subcellular location">
    <subcellularLocation>
        <location evidence="3">Cell membrane</location>
        <topology evidence="3">Peripheral membrane protein</topology>
        <orientation evidence="3">Cytoplasmic side</orientation>
    </subcellularLocation>
</comment>
<evidence type="ECO:0000259" key="4">
    <source>
        <dbReference type="Pfam" id="PF00329"/>
    </source>
</evidence>
<protein>
    <recommendedName>
        <fullName evidence="3">NADH-quinone oxidoreductase subunit C</fullName>
        <ecNumber evidence="3">7.1.1.-</ecNumber>
    </recommendedName>
    <alternativeName>
        <fullName evidence="3">NADH dehydrogenase I subunit C</fullName>
    </alternativeName>
    <alternativeName>
        <fullName evidence="3">NDH-1 subunit C</fullName>
    </alternativeName>
</protein>
<keyword evidence="3" id="KW-0472">Membrane</keyword>
<dbReference type="InterPro" id="IPR037232">
    <property type="entry name" value="NADH_quin_OxRdtase_su_C/D-like"/>
</dbReference>
<proteinExistence type="inferred from homology"/>
<name>A0A2R4W2Q9_THEAF</name>
<keyword evidence="6" id="KW-1185">Reference proteome</keyword>
<dbReference type="PANTHER" id="PTHR10884:SF14">
    <property type="entry name" value="NADH DEHYDROGENASE [UBIQUINONE] IRON-SULFUR PROTEIN 3, MITOCHONDRIAL"/>
    <property type="match status" value="1"/>
</dbReference>
<comment type="catalytic activity">
    <reaction evidence="3">
        <text>a quinone + NADH + 5 H(+)(in) = a quinol + NAD(+) + 4 H(+)(out)</text>
        <dbReference type="Rhea" id="RHEA:57888"/>
        <dbReference type="ChEBI" id="CHEBI:15378"/>
        <dbReference type="ChEBI" id="CHEBI:24646"/>
        <dbReference type="ChEBI" id="CHEBI:57540"/>
        <dbReference type="ChEBI" id="CHEBI:57945"/>
        <dbReference type="ChEBI" id="CHEBI:132124"/>
    </reaction>
</comment>
<evidence type="ECO:0000256" key="2">
    <source>
        <dbReference type="ARBA" id="ARBA00022448"/>
    </source>
</evidence>
<dbReference type="KEGG" id="taci:TDSAC_1708"/>
<dbReference type="RefSeq" id="WP_108310047.1">
    <property type="nucleotide sequence ID" value="NZ_CP020921.1"/>
</dbReference>
<comment type="function">
    <text evidence="3">NDH-1 shuttles electrons from NADH, via FMN and iron-sulfur (Fe-S) centers, to quinones in the respiratory chain. The immediate electron acceptor for the enzyme in this species is believed to be ubiquinone. Couples the redox reaction to proton translocation (for every two electrons transferred, four hydrogen ions are translocated across the cytoplasmic membrane), and thus conserves the redox energy in a proton gradient.</text>
</comment>
<dbReference type="SUPFAM" id="SSF143243">
    <property type="entry name" value="Nqo5-like"/>
    <property type="match status" value="1"/>
</dbReference>
<dbReference type="EMBL" id="CP020921">
    <property type="protein sequence ID" value="AWB11044.1"/>
    <property type="molecule type" value="Genomic_DNA"/>
</dbReference>
<dbReference type="EC" id="7.1.1.-" evidence="3"/>
<keyword evidence="3" id="KW-0874">Quinone</keyword>
<sequence length="178" mass="21190">MTVEEILKIVKEEFKERVLSEEINFGQLSINVPKDDNTEVILFLKGHENLKFDHLADLCGVDYYKLRDVRYEVVYNLYSIKFKHRIRVKIQVPEDDMEVNSVTCIFKGANWHECECYDMFGIKFRGHPNLRRIFMPDNWVGHPLRKDYPLKGIGVWEDHEKLLKKIQDLSKYEVRRGG</sequence>
<keyword evidence="2 3" id="KW-0813">Transport</keyword>
<evidence type="ECO:0000313" key="6">
    <source>
        <dbReference type="Proteomes" id="UP000244792"/>
    </source>
</evidence>
<dbReference type="AlphaFoldDB" id="A0A2R4W2Q9"/>
<dbReference type="GO" id="GO:0008137">
    <property type="term" value="F:NADH dehydrogenase (ubiquinone) activity"/>
    <property type="evidence" value="ECO:0007669"/>
    <property type="project" value="InterPro"/>
</dbReference>
<dbReference type="GO" id="GO:0050136">
    <property type="term" value="F:NADH dehydrogenase (quinone) (non-electrogenic) activity"/>
    <property type="evidence" value="ECO:0007669"/>
    <property type="project" value="UniProtKB-UniRule"/>
</dbReference>
<evidence type="ECO:0000313" key="5">
    <source>
        <dbReference type="EMBL" id="AWB11044.1"/>
    </source>
</evidence>
<dbReference type="Proteomes" id="UP000244792">
    <property type="component" value="Chromosome"/>
</dbReference>
<keyword evidence="3" id="KW-1003">Cell membrane</keyword>
<feature type="domain" description="NADH:ubiquinone oxidoreductase 30kDa subunit" evidence="4">
    <location>
        <begin position="30"/>
        <end position="152"/>
    </location>
</feature>
<comment type="subunit">
    <text evidence="3">NDH-1 is composed of 14 different subunits. Subunits NuoB, C, D, E, F, and G constitute the peripheral sector of the complex.</text>
</comment>
<dbReference type="GO" id="GO:0005886">
    <property type="term" value="C:plasma membrane"/>
    <property type="evidence" value="ECO:0007669"/>
    <property type="project" value="UniProtKB-SubCell"/>
</dbReference>
<dbReference type="Pfam" id="PF00329">
    <property type="entry name" value="Complex1_30kDa"/>
    <property type="match status" value="1"/>
</dbReference>
<keyword evidence="3" id="KW-1278">Translocase</keyword>
<gene>
    <name evidence="3" type="primary">nuoC</name>
    <name evidence="5" type="ORF">TDSAC_1708</name>
</gene>
<dbReference type="OrthoDB" id="9803286at2"/>
<comment type="similarity">
    <text evidence="1 3">Belongs to the complex I 30 kDa subunit family.</text>
</comment>
<evidence type="ECO:0000256" key="1">
    <source>
        <dbReference type="ARBA" id="ARBA00007569"/>
    </source>
</evidence>